<gene>
    <name evidence="1" type="ORF">CGGC5_v002087</name>
</gene>
<dbReference type="RefSeq" id="XP_066009936.1">
    <property type="nucleotide sequence ID" value="XM_066150921.1"/>
</dbReference>
<reference evidence="1 2" key="1">
    <citation type="submission" date="2012-08" db="EMBL/GenBank/DDBJ databases">
        <authorList>
            <person name="Gan P.H.P."/>
            <person name="Ikeda K."/>
            <person name="Irieda H."/>
            <person name="Narusaka M."/>
            <person name="O'Connell R.J."/>
            <person name="Narusaka Y."/>
            <person name="Takano Y."/>
            <person name="Kubo Y."/>
            <person name="Shirasu K."/>
        </authorList>
    </citation>
    <scope>NUCLEOTIDE SEQUENCE [LARGE SCALE GENOMIC DNA]</scope>
    <source>
        <strain evidence="1 2">Nara gc5</strain>
    </source>
</reference>
<comment type="caution">
    <text evidence="1">The sequence shown here is derived from an EMBL/GenBank/DDBJ whole genome shotgun (WGS) entry which is preliminary data.</text>
</comment>
<dbReference type="EMBL" id="ANPB02000001">
    <property type="protein sequence ID" value="KAF4492597.1"/>
    <property type="molecule type" value="Genomic_DNA"/>
</dbReference>
<dbReference type="AlphaFoldDB" id="A0A7J6JRB7"/>
<evidence type="ECO:0000313" key="1">
    <source>
        <dbReference type="EMBL" id="KAF4492597.1"/>
    </source>
</evidence>
<accession>A0A7J6JRB7</accession>
<dbReference type="Proteomes" id="UP000011096">
    <property type="component" value="Unassembled WGS sequence"/>
</dbReference>
<sequence length="78" mass="8772">MQPTRTSCCGLMSTHEYVHRQRWIVKLPDRSVTPPKTTTDIADIDTPACGFWWADNDSPFCVLSFGALCVGYSIPLHE</sequence>
<reference evidence="1 2" key="2">
    <citation type="submission" date="2020-04" db="EMBL/GenBank/DDBJ databases">
        <title>Genome sequencing and assembly of multiple isolates from the Colletotrichum gloeosporioides species complex.</title>
        <authorList>
            <person name="Gan P."/>
            <person name="Shirasu K."/>
        </authorList>
    </citation>
    <scope>NUCLEOTIDE SEQUENCE [LARGE SCALE GENOMIC DNA]</scope>
    <source>
        <strain evidence="1 2">Nara gc5</strain>
    </source>
</reference>
<name>A0A7J6JRB7_COLFN</name>
<evidence type="ECO:0000313" key="2">
    <source>
        <dbReference type="Proteomes" id="UP000011096"/>
    </source>
</evidence>
<protein>
    <submittedName>
        <fullName evidence="1">Uncharacterized protein</fullName>
    </submittedName>
</protein>
<dbReference type="GeneID" id="90979641"/>
<dbReference type="InParanoid" id="A0A7J6JRB7"/>
<dbReference type="OrthoDB" id="10325963at2759"/>
<keyword evidence="2" id="KW-1185">Reference proteome</keyword>
<proteinExistence type="predicted"/>
<organism evidence="1 2">
    <name type="scientific">Colletotrichum fructicola (strain Nara gc5)</name>
    <name type="common">Anthracnose fungus</name>
    <name type="synonym">Colletotrichum gloeosporioides (strain Nara gc5)</name>
    <dbReference type="NCBI Taxonomy" id="1213859"/>
    <lineage>
        <taxon>Eukaryota</taxon>
        <taxon>Fungi</taxon>
        <taxon>Dikarya</taxon>
        <taxon>Ascomycota</taxon>
        <taxon>Pezizomycotina</taxon>
        <taxon>Sordariomycetes</taxon>
        <taxon>Hypocreomycetidae</taxon>
        <taxon>Glomerellales</taxon>
        <taxon>Glomerellaceae</taxon>
        <taxon>Colletotrichum</taxon>
        <taxon>Colletotrichum gloeosporioides species complex</taxon>
    </lineage>
</organism>